<evidence type="ECO:0000313" key="2">
    <source>
        <dbReference type="Proteomes" id="UP000294656"/>
    </source>
</evidence>
<sequence>MNGKKGQSREKLLTTDISISLLIFMAYVHVKSHISIKKQVIEPDVILKSTPYQ</sequence>
<evidence type="ECO:0000313" key="1">
    <source>
        <dbReference type="EMBL" id="TDO99387.1"/>
    </source>
</evidence>
<reference evidence="1 2" key="1">
    <citation type="submission" date="2019-03" db="EMBL/GenBank/DDBJ databases">
        <title>Genomic Encyclopedia of Type Strains, Phase III (KMG-III): the genomes of soil and plant-associated and newly described type strains.</title>
        <authorList>
            <person name="Whitman W."/>
        </authorList>
    </citation>
    <scope>NUCLEOTIDE SEQUENCE [LARGE SCALE GENOMIC DNA]</scope>
    <source>
        <strain evidence="1 2">CECT 7378</strain>
    </source>
</reference>
<dbReference type="Proteomes" id="UP000294656">
    <property type="component" value="Unassembled WGS sequence"/>
</dbReference>
<proteinExistence type="predicted"/>
<dbReference type="RefSeq" id="WP_166637619.1">
    <property type="nucleotide sequence ID" value="NZ_SNXC01000009.1"/>
</dbReference>
<dbReference type="EMBL" id="SNXC01000009">
    <property type="protein sequence ID" value="TDO99387.1"/>
    <property type="molecule type" value="Genomic_DNA"/>
</dbReference>
<organism evidence="1 2">
    <name type="scientific">Marinomonas balearica</name>
    <dbReference type="NCBI Taxonomy" id="491947"/>
    <lineage>
        <taxon>Bacteria</taxon>
        <taxon>Pseudomonadati</taxon>
        <taxon>Pseudomonadota</taxon>
        <taxon>Gammaproteobacteria</taxon>
        <taxon>Oceanospirillales</taxon>
        <taxon>Oceanospirillaceae</taxon>
        <taxon>Marinomonas</taxon>
    </lineage>
</organism>
<protein>
    <submittedName>
        <fullName evidence="1">Uncharacterized protein</fullName>
    </submittedName>
</protein>
<gene>
    <name evidence="1" type="ORF">DFP79_0368</name>
</gene>
<dbReference type="AlphaFoldDB" id="A0A4R6MCL0"/>
<comment type="caution">
    <text evidence="1">The sequence shown here is derived from an EMBL/GenBank/DDBJ whole genome shotgun (WGS) entry which is preliminary data.</text>
</comment>
<keyword evidence="2" id="KW-1185">Reference proteome</keyword>
<name>A0A4R6MCL0_9GAMM</name>
<accession>A0A4R6MCL0</accession>